<dbReference type="Proteomes" id="UP000324222">
    <property type="component" value="Unassembled WGS sequence"/>
</dbReference>
<organism evidence="2 3">
    <name type="scientific">Portunus trituberculatus</name>
    <name type="common">Swimming crab</name>
    <name type="synonym">Neptunus trituberculatus</name>
    <dbReference type="NCBI Taxonomy" id="210409"/>
    <lineage>
        <taxon>Eukaryota</taxon>
        <taxon>Metazoa</taxon>
        <taxon>Ecdysozoa</taxon>
        <taxon>Arthropoda</taxon>
        <taxon>Crustacea</taxon>
        <taxon>Multicrustacea</taxon>
        <taxon>Malacostraca</taxon>
        <taxon>Eumalacostraca</taxon>
        <taxon>Eucarida</taxon>
        <taxon>Decapoda</taxon>
        <taxon>Pleocyemata</taxon>
        <taxon>Brachyura</taxon>
        <taxon>Eubrachyura</taxon>
        <taxon>Portunoidea</taxon>
        <taxon>Portunidae</taxon>
        <taxon>Portuninae</taxon>
        <taxon>Portunus</taxon>
    </lineage>
</organism>
<evidence type="ECO:0000256" key="1">
    <source>
        <dbReference type="SAM" id="MobiDB-lite"/>
    </source>
</evidence>
<evidence type="ECO:0000313" key="2">
    <source>
        <dbReference type="EMBL" id="MPC22073.1"/>
    </source>
</evidence>
<feature type="compositionally biased region" description="Polar residues" evidence="1">
    <location>
        <begin position="1"/>
        <end position="11"/>
    </location>
</feature>
<sequence>MKESLSQQSARPSRGRLANSSCPPLTPNTDKASGQEHGRCLLRASACYAKIITGTKGNESGLYLLQRKKHGGIAEARPCRSGQYRGCWEEVFKRDCGEAVDVSVRGGHGRCEIVEEILRTQDLKIRKHLV</sequence>
<accession>A0A5B7DLV2</accession>
<proteinExistence type="predicted"/>
<reference evidence="2 3" key="1">
    <citation type="submission" date="2019-05" db="EMBL/GenBank/DDBJ databases">
        <title>Another draft genome of Portunus trituberculatus and its Hox gene families provides insights of decapod evolution.</title>
        <authorList>
            <person name="Jeong J.-H."/>
            <person name="Song I."/>
            <person name="Kim S."/>
            <person name="Choi T."/>
            <person name="Kim D."/>
            <person name="Ryu S."/>
            <person name="Kim W."/>
        </authorList>
    </citation>
    <scope>NUCLEOTIDE SEQUENCE [LARGE SCALE GENOMIC DNA]</scope>
    <source>
        <tissue evidence="2">Muscle</tissue>
    </source>
</reference>
<keyword evidence="3" id="KW-1185">Reference proteome</keyword>
<gene>
    <name evidence="2" type="ORF">E2C01_015079</name>
</gene>
<name>A0A5B7DLV2_PORTR</name>
<feature type="region of interest" description="Disordered" evidence="1">
    <location>
        <begin position="1"/>
        <end position="35"/>
    </location>
</feature>
<dbReference type="EMBL" id="VSRR010001049">
    <property type="protein sequence ID" value="MPC22073.1"/>
    <property type="molecule type" value="Genomic_DNA"/>
</dbReference>
<dbReference type="AlphaFoldDB" id="A0A5B7DLV2"/>
<feature type="compositionally biased region" description="Polar residues" evidence="1">
    <location>
        <begin position="18"/>
        <end position="32"/>
    </location>
</feature>
<evidence type="ECO:0000313" key="3">
    <source>
        <dbReference type="Proteomes" id="UP000324222"/>
    </source>
</evidence>
<protein>
    <submittedName>
        <fullName evidence="2">Uncharacterized protein</fullName>
    </submittedName>
</protein>
<comment type="caution">
    <text evidence="2">The sequence shown here is derived from an EMBL/GenBank/DDBJ whole genome shotgun (WGS) entry which is preliminary data.</text>
</comment>